<comment type="caution">
    <text evidence="3">The sequence shown here is derived from an EMBL/GenBank/DDBJ whole genome shotgun (WGS) entry which is preliminary data.</text>
</comment>
<feature type="signal peptide" evidence="2">
    <location>
        <begin position="1"/>
        <end position="30"/>
    </location>
</feature>
<dbReference type="InterPro" id="IPR042100">
    <property type="entry name" value="Bug_dom1"/>
</dbReference>
<keyword evidence="2" id="KW-0732">Signal</keyword>
<dbReference type="PANTHER" id="PTHR42928">
    <property type="entry name" value="TRICARBOXYLATE-BINDING PROTEIN"/>
    <property type="match status" value="1"/>
</dbReference>
<organism evidence="3 4">
    <name type="scientific">Rhodoplanes roseus</name>
    <dbReference type="NCBI Taxonomy" id="29409"/>
    <lineage>
        <taxon>Bacteria</taxon>
        <taxon>Pseudomonadati</taxon>
        <taxon>Pseudomonadota</taxon>
        <taxon>Alphaproteobacteria</taxon>
        <taxon>Hyphomicrobiales</taxon>
        <taxon>Nitrobacteraceae</taxon>
        <taxon>Rhodoplanes</taxon>
    </lineage>
</organism>
<evidence type="ECO:0000256" key="2">
    <source>
        <dbReference type="SAM" id="SignalP"/>
    </source>
</evidence>
<feature type="chain" id="PRO_5016357344" evidence="2">
    <location>
        <begin position="31"/>
        <end position="330"/>
    </location>
</feature>
<proteinExistence type="inferred from homology"/>
<dbReference type="CDD" id="cd07012">
    <property type="entry name" value="PBP2_Bug_TTT"/>
    <property type="match status" value="1"/>
</dbReference>
<name>A0A327KYV2_9BRAD</name>
<dbReference type="OrthoDB" id="7375033at2"/>
<evidence type="ECO:0000256" key="1">
    <source>
        <dbReference type="ARBA" id="ARBA00006987"/>
    </source>
</evidence>
<dbReference type="AlphaFoldDB" id="A0A327KYV2"/>
<dbReference type="SUPFAM" id="SSF53850">
    <property type="entry name" value="Periplasmic binding protein-like II"/>
    <property type="match status" value="1"/>
</dbReference>
<dbReference type="Pfam" id="PF03401">
    <property type="entry name" value="TctC"/>
    <property type="match status" value="1"/>
</dbReference>
<protein>
    <submittedName>
        <fullName evidence="3">ABC transporter substrate-binding protein</fullName>
    </submittedName>
</protein>
<dbReference type="PANTHER" id="PTHR42928:SF5">
    <property type="entry name" value="BLR1237 PROTEIN"/>
    <property type="match status" value="1"/>
</dbReference>
<evidence type="ECO:0000313" key="4">
    <source>
        <dbReference type="Proteomes" id="UP000249130"/>
    </source>
</evidence>
<dbReference type="Gene3D" id="3.40.190.10">
    <property type="entry name" value="Periplasmic binding protein-like II"/>
    <property type="match status" value="1"/>
</dbReference>
<keyword evidence="4" id="KW-1185">Reference proteome</keyword>
<dbReference type="InterPro" id="IPR005064">
    <property type="entry name" value="BUG"/>
</dbReference>
<dbReference type="RefSeq" id="WP_111419846.1">
    <property type="nucleotide sequence ID" value="NZ_NPEX01000096.1"/>
</dbReference>
<evidence type="ECO:0000313" key="3">
    <source>
        <dbReference type="EMBL" id="RAI43296.1"/>
    </source>
</evidence>
<dbReference type="EMBL" id="NPEX01000096">
    <property type="protein sequence ID" value="RAI43296.1"/>
    <property type="molecule type" value="Genomic_DNA"/>
</dbReference>
<dbReference type="PIRSF" id="PIRSF017082">
    <property type="entry name" value="YflP"/>
    <property type="match status" value="1"/>
</dbReference>
<reference evidence="3 4" key="1">
    <citation type="submission" date="2017-07" db="EMBL/GenBank/DDBJ databases">
        <title>Draft Genome Sequences of Select Purple Nonsulfur Bacteria.</title>
        <authorList>
            <person name="Lasarre B."/>
            <person name="Mckinlay J.B."/>
        </authorList>
    </citation>
    <scope>NUCLEOTIDE SEQUENCE [LARGE SCALE GENOMIC DNA]</scope>
    <source>
        <strain evidence="3 4">DSM 5909</strain>
    </source>
</reference>
<comment type="similarity">
    <text evidence="1">Belongs to the UPF0065 (bug) family.</text>
</comment>
<gene>
    <name evidence="3" type="ORF">CH341_15080</name>
</gene>
<dbReference type="Gene3D" id="3.40.190.150">
    <property type="entry name" value="Bordetella uptake gene, domain 1"/>
    <property type="match status" value="1"/>
</dbReference>
<sequence>MILHRALRLVGVAVCAGAFAIAAPSDRALAQSDYPNKTVTIVVPFPAGGSADIVGRWLAAGLQEKLKQTVIVENRSGANGTIGTASVARAPADGYTLLISGIGSNAINYGLYPKLAYADRDFQHVSLLITGPNVIAVNPALPAKTLPELIALAKDADGKFQAANSGNGSSNHLGMAMLAKAAGFKVVHVPYRGGAPAITDVIAGHVPAITLNQDVLLPHVQAGKLRALAVLSLERNPAYPDVPTVAEQGFPGFSAVSWFGLAAPAGTPRDVVEKLAKASAEIVSEPGRKQNLEANGFVVVGSSPEKATEFLKAEIAKWSEVVKANGITVE</sequence>
<accession>A0A327KYV2</accession>
<dbReference type="Proteomes" id="UP000249130">
    <property type="component" value="Unassembled WGS sequence"/>
</dbReference>